<reference evidence="1 2" key="1">
    <citation type="submission" date="2019-02" db="EMBL/GenBank/DDBJ databases">
        <title>Pedobacter sp. RP-1-13 sp. nov., isolated from Arctic soil.</title>
        <authorList>
            <person name="Dahal R.H."/>
        </authorList>
    </citation>
    <scope>NUCLEOTIDE SEQUENCE [LARGE SCALE GENOMIC DNA]</scope>
    <source>
        <strain evidence="1 2">RP-1-13</strain>
    </source>
</reference>
<dbReference type="OrthoDB" id="669028at2"/>
<protein>
    <submittedName>
        <fullName evidence="1">Uncharacterized protein</fullName>
    </submittedName>
</protein>
<comment type="caution">
    <text evidence="1">The sequence shown here is derived from an EMBL/GenBank/DDBJ whole genome shotgun (WGS) entry which is preliminary data.</text>
</comment>
<proteinExistence type="predicted"/>
<evidence type="ECO:0000313" key="2">
    <source>
        <dbReference type="Proteomes" id="UP000292884"/>
    </source>
</evidence>
<name>A0A4R0N709_9SPHI</name>
<dbReference type="AlphaFoldDB" id="A0A4R0N709"/>
<gene>
    <name evidence="1" type="ORF">EZ428_04570</name>
</gene>
<sequence length="142" mass="16532">MLMEKTYELSGHTLLVVFHEKIIQIKNPNALKKFLSGDIDLRSEILVNYIKQDYFNFIGKELEISNDSFIIEIWGHVFASHFAKAMKNLIKLKLIEDAANFIIKKSDVIDCGENDVDLNRTFWDILANFKKLIIVFLPKKIK</sequence>
<dbReference type="EMBL" id="SJSK01000001">
    <property type="protein sequence ID" value="TCC94054.1"/>
    <property type="molecule type" value="Genomic_DNA"/>
</dbReference>
<organism evidence="1 2">
    <name type="scientific">Pedobacter frigiditerrae</name>
    <dbReference type="NCBI Taxonomy" id="2530452"/>
    <lineage>
        <taxon>Bacteria</taxon>
        <taxon>Pseudomonadati</taxon>
        <taxon>Bacteroidota</taxon>
        <taxon>Sphingobacteriia</taxon>
        <taxon>Sphingobacteriales</taxon>
        <taxon>Sphingobacteriaceae</taxon>
        <taxon>Pedobacter</taxon>
    </lineage>
</organism>
<evidence type="ECO:0000313" key="1">
    <source>
        <dbReference type="EMBL" id="TCC94054.1"/>
    </source>
</evidence>
<accession>A0A4R0N709</accession>
<keyword evidence="2" id="KW-1185">Reference proteome</keyword>
<dbReference type="Proteomes" id="UP000292884">
    <property type="component" value="Unassembled WGS sequence"/>
</dbReference>